<evidence type="ECO:0000313" key="3">
    <source>
        <dbReference type="Proteomes" id="UP000765509"/>
    </source>
</evidence>
<dbReference type="EMBL" id="AVOT02068402">
    <property type="protein sequence ID" value="MBW0559649.1"/>
    <property type="molecule type" value="Genomic_DNA"/>
</dbReference>
<dbReference type="Proteomes" id="UP000765509">
    <property type="component" value="Unassembled WGS sequence"/>
</dbReference>
<evidence type="ECO:0000256" key="1">
    <source>
        <dbReference type="SAM" id="MobiDB-lite"/>
    </source>
</evidence>
<feature type="compositionally biased region" description="Basic residues" evidence="1">
    <location>
        <begin position="68"/>
        <end position="78"/>
    </location>
</feature>
<reference evidence="2" key="1">
    <citation type="submission" date="2021-03" db="EMBL/GenBank/DDBJ databases">
        <title>Draft genome sequence of rust myrtle Austropuccinia psidii MF-1, a brazilian biotype.</title>
        <authorList>
            <person name="Quecine M.C."/>
            <person name="Pachon D.M.R."/>
            <person name="Bonatelli M.L."/>
            <person name="Correr F.H."/>
            <person name="Franceschini L.M."/>
            <person name="Leite T.F."/>
            <person name="Margarido G.R.A."/>
            <person name="Almeida C.A."/>
            <person name="Ferrarezi J.A."/>
            <person name="Labate C.A."/>
        </authorList>
    </citation>
    <scope>NUCLEOTIDE SEQUENCE</scope>
    <source>
        <strain evidence="2">MF-1</strain>
    </source>
</reference>
<dbReference type="AlphaFoldDB" id="A0A9Q3JCI7"/>
<gene>
    <name evidence="2" type="ORF">O181_099364</name>
</gene>
<evidence type="ECO:0000313" key="2">
    <source>
        <dbReference type="EMBL" id="MBW0559649.1"/>
    </source>
</evidence>
<protein>
    <submittedName>
        <fullName evidence="2">Uncharacterized protein</fullName>
    </submittedName>
</protein>
<comment type="caution">
    <text evidence="2">The sequence shown here is derived from an EMBL/GenBank/DDBJ whole genome shotgun (WGS) entry which is preliminary data.</text>
</comment>
<feature type="region of interest" description="Disordered" evidence="1">
    <location>
        <begin position="40"/>
        <end position="111"/>
    </location>
</feature>
<proteinExistence type="predicted"/>
<name>A0A9Q3JCI7_9BASI</name>
<keyword evidence="3" id="KW-1185">Reference proteome</keyword>
<sequence length="111" mass="12538">MFMGPEKTEDLLRGWTPMSCKGQVKHIKAWLKNQSMFSEDKKKKLAQGKTNSPVEAPKASTGKNLPQKVKKRAQKPKRKGQEKGKGKSKAQMEKTLPTELQNYQGREDSHG</sequence>
<accession>A0A9Q3JCI7</accession>
<organism evidence="2 3">
    <name type="scientific">Austropuccinia psidii MF-1</name>
    <dbReference type="NCBI Taxonomy" id="1389203"/>
    <lineage>
        <taxon>Eukaryota</taxon>
        <taxon>Fungi</taxon>
        <taxon>Dikarya</taxon>
        <taxon>Basidiomycota</taxon>
        <taxon>Pucciniomycotina</taxon>
        <taxon>Pucciniomycetes</taxon>
        <taxon>Pucciniales</taxon>
        <taxon>Sphaerophragmiaceae</taxon>
        <taxon>Austropuccinia</taxon>
    </lineage>
</organism>